<dbReference type="SUPFAM" id="SSF48371">
    <property type="entry name" value="ARM repeat"/>
    <property type="match status" value="1"/>
</dbReference>
<dbReference type="GO" id="GO:0000070">
    <property type="term" value="P:mitotic sister chromatid segregation"/>
    <property type="evidence" value="ECO:0000318"/>
    <property type="project" value="GO_Central"/>
</dbReference>
<dbReference type="Reactome" id="R-DDI-2299718">
    <property type="pathway name" value="Condensation of Prophase Chromosomes"/>
</dbReference>
<feature type="compositionally biased region" description="Basic and acidic residues" evidence="1">
    <location>
        <begin position="942"/>
        <end position="954"/>
    </location>
</feature>
<dbReference type="OMA" id="FKAWKMA"/>
<dbReference type="eggNOG" id="KOG1949">
    <property type="taxonomic scope" value="Eukaryota"/>
</dbReference>
<dbReference type="InterPro" id="IPR011989">
    <property type="entry name" value="ARM-like"/>
</dbReference>
<dbReference type="InterPro" id="IPR024741">
    <property type="entry name" value="Condensin2_G2"/>
</dbReference>
<dbReference type="Gene3D" id="1.25.10.10">
    <property type="entry name" value="Leucine-rich Repeat Variant"/>
    <property type="match status" value="1"/>
</dbReference>
<dbReference type="STRING" id="44689.Q54ID6"/>
<dbReference type="dictyBase" id="DDB_G0288819">
    <property type="gene designation" value="ncapG2"/>
</dbReference>
<gene>
    <name evidence="2" type="ORF">DDB_G0288819</name>
</gene>
<dbReference type="Proteomes" id="UP000002195">
    <property type="component" value="Unassembled WGS sequence"/>
</dbReference>
<dbReference type="GO" id="GO:0000796">
    <property type="term" value="C:condensin complex"/>
    <property type="evidence" value="ECO:0000318"/>
    <property type="project" value="GO_Central"/>
</dbReference>
<dbReference type="PANTHER" id="PTHR16199:SF4">
    <property type="entry name" value="CONDENSIN-2 COMPLEX SUBUNIT G2"/>
    <property type="match status" value="1"/>
</dbReference>
<feature type="compositionally biased region" description="Acidic residues" evidence="1">
    <location>
        <begin position="665"/>
        <end position="676"/>
    </location>
</feature>
<dbReference type="VEuPathDB" id="AmoebaDB:DDB_G0288819"/>
<dbReference type="GeneID" id="8626826"/>
<dbReference type="AlphaFoldDB" id="Q54ID6"/>
<feature type="compositionally biased region" description="Acidic residues" evidence="1">
    <location>
        <begin position="1039"/>
        <end position="1056"/>
    </location>
</feature>
<dbReference type="GO" id="GO:0005634">
    <property type="term" value="C:nucleus"/>
    <property type="evidence" value="ECO:0000318"/>
    <property type="project" value="GO_Central"/>
</dbReference>
<feature type="region of interest" description="Disordered" evidence="1">
    <location>
        <begin position="656"/>
        <end position="676"/>
    </location>
</feature>
<comment type="caution">
    <text evidence="2">The sequence shown here is derived from an EMBL/GenBank/DDBJ whole genome shotgun (WGS) entry which is preliminary data.</text>
</comment>
<organism evidence="2 3">
    <name type="scientific">Dictyostelium discoideum</name>
    <name type="common">Social amoeba</name>
    <dbReference type="NCBI Taxonomy" id="44689"/>
    <lineage>
        <taxon>Eukaryota</taxon>
        <taxon>Amoebozoa</taxon>
        <taxon>Evosea</taxon>
        <taxon>Eumycetozoa</taxon>
        <taxon>Dictyostelia</taxon>
        <taxon>Dictyosteliales</taxon>
        <taxon>Dictyosteliaceae</taxon>
        <taxon>Dictyostelium</taxon>
    </lineage>
</organism>
<feature type="compositionally biased region" description="Basic and acidic residues" evidence="1">
    <location>
        <begin position="1382"/>
        <end position="1421"/>
    </location>
</feature>
<keyword evidence="3" id="KW-1185">Reference proteome</keyword>
<accession>Q54ID6</accession>
<dbReference type="RefSeq" id="XP_636541.1">
    <property type="nucleotide sequence ID" value="XM_631449.1"/>
</dbReference>
<proteinExistence type="predicted"/>
<dbReference type="InParanoid" id="Q54ID6"/>
<feature type="compositionally biased region" description="Acidic residues" evidence="1">
    <location>
        <begin position="845"/>
        <end position="864"/>
    </location>
</feature>
<dbReference type="KEGG" id="ddi:DDB_G0288819"/>
<dbReference type="PaxDb" id="44689-DDB0188128"/>
<dbReference type="HOGENOM" id="CLU_252120_0_0_1"/>
<dbReference type="PRO" id="PR:Q54ID6"/>
<reference evidence="2 3" key="1">
    <citation type="journal article" date="2005" name="Nature">
        <title>The genome of the social amoeba Dictyostelium discoideum.</title>
        <authorList>
            <consortium name="The Dictyostelium discoideum Sequencing Consortium"/>
            <person name="Eichinger L."/>
            <person name="Pachebat J.A."/>
            <person name="Glockner G."/>
            <person name="Rajandream M.A."/>
            <person name="Sucgang R."/>
            <person name="Berriman M."/>
            <person name="Song J."/>
            <person name="Olsen R."/>
            <person name="Szafranski K."/>
            <person name="Xu Q."/>
            <person name="Tunggal B."/>
            <person name="Kummerfeld S."/>
            <person name="Madera M."/>
            <person name="Konfortov B.A."/>
            <person name="Rivero F."/>
            <person name="Bankier A.T."/>
            <person name="Lehmann R."/>
            <person name="Hamlin N."/>
            <person name="Davies R."/>
            <person name="Gaudet P."/>
            <person name="Fey P."/>
            <person name="Pilcher K."/>
            <person name="Chen G."/>
            <person name="Saunders D."/>
            <person name="Sodergren E."/>
            <person name="Davis P."/>
            <person name="Kerhornou A."/>
            <person name="Nie X."/>
            <person name="Hall N."/>
            <person name="Anjard C."/>
            <person name="Hemphill L."/>
            <person name="Bason N."/>
            <person name="Farbrother P."/>
            <person name="Desany B."/>
            <person name="Just E."/>
            <person name="Morio T."/>
            <person name="Rost R."/>
            <person name="Churcher C."/>
            <person name="Cooper J."/>
            <person name="Haydock S."/>
            <person name="van Driessche N."/>
            <person name="Cronin A."/>
            <person name="Goodhead I."/>
            <person name="Muzny D."/>
            <person name="Mourier T."/>
            <person name="Pain A."/>
            <person name="Lu M."/>
            <person name="Harper D."/>
            <person name="Lindsay R."/>
            <person name="Hauser H."/>
            <person name="James K."/>
            <person name="Quiles M."/>
            <person name="Madan Babu M."/>
            <person name="Saito T."/>
            <person name="Buchrieser C."/>
            <person name="Wardroper A."/>
            <person name="Felder M."/>
            <person name="Thangavelu M."/>
            <person name="Johnson D."/>
            <person name="Knights A."/>
            <person name="Loulseged H."/>
            <person name="Mungall K."/>
            <person name="Oliver K."/>
            <person name="Price C."/>
            <person name="Quail M.A."/>
            <person name="Urushihara H."/>
            <person name="Hernandez J."/>
            <person name="Rabbinowitsch E."/>
            <person name="Steffen D."/>
            <person name="Sanders M."/>
            <person name="Ma J."/>
            <person name="Kohara Y."/>
            <person name="Sharp S."/>
            <person name="Simmonds M."/>
            <person name="Spiegler S."/>
            <person name="Tivey A."/>
            <person name="Sugano S."/>
            <person name="White B."/>
            <person name="Walker D."/>
            <person name="Woodward J."/>
            <person name="Winckler T."/>
            <person name="Tanaka Y."/>
            <person name="Shaulsky G."/>
            <person name="Schleicher M."/>
            <person name="Weinstock G."/>
            <person name="Rosenthal A."/>
            <person name="Cox E.C."/>
            <person name="Chisholm R.L."/>
            <person name="Gibbs R."/>
            <person name="Loomis W.F."/>
            <person name="Platzer M."/>
            <person name="Kay R.R."/>
            <person name="Williams J."/>
            <person name="Dear P.H."/>
            <person name="Noegel A.A."/>
            <person name="Barrell B."/>
            <person name="Kuspa A."/>
        </authorList>
    </citation>
    <scope>NUCLEOTIDE SEQUENCE [LARGE SCALE GENOMIC DNA]</scope>
    <source>
        <strain evidence="2 3">AX4</strain>
    </source>
</reference>
<feature type="region of interest" description="Disordered" evidence="1">
    <location>
        <begin position="1034"/>
        <end position="1056"/>
    </location>
</feature>
<dbReference type="FunCoup" id="Q54ID6">
    <property type="interactions" value="28"/>
</dbReference>
<evidence type="ECO:0000313" key="2">
    <source>
        <dbReference type="EMBL" id="EAL63031.1"/>
    </source>
</evidence>
<sequence>MEIIKKQLFESLTKSSSNGFDISFIELTTKQKYRIIKKGKEDELVKFSFTEFFQWLPVKDYTELFIGLKDNKLAPLIEDDLLTPFDQATSGDIIDESAIKNHEKVILNSLKTFSGILKIVNEFLSSIDKPIQLKQPQPQQPQQPQQLPIELFEILKTLHEIILQFLNISEKIEQEKIYSKELSKKLSGVYSDLSNEISQCCEIWIRQKRSEFQELVPQTLSYLLTRSASSGVIADISRLNRVRHGLLTLEYTDPNARSFIDLLLNCFIHPQFIKTEEGKKFLIFLFSIRSILIEEIHQTVKGQLLHANKTTLNSYAEIYFKAWKMAQGAFLVKIEYYCLQNLMEVAIHCSNMKLSKNLNGFLHYFHNQKPYKEVDPMLYRLYEPILFRSLTVSHPQVRTNAARLFYDSFPLKKSNDDTQEEIDTELNRQFKLLKDLFEDPSIQVRVVAIEGTFEVLSKFWELIPLSNSRGLLSKLINELAFDKSSNSVREQIFIGVRLLLDNSLSHSTLRVLLPNLRNLIHDQSERVRESFADLLLFIKGISTIRFFDIVPVDHLLERMILDYKNQRLSKKFTQLIVELYFPSDAKKWDLVNNCIQFFKSKKQAAFSFYSNLVNFVPVLSVAKFVCTLFNYLVKFSTQNIEINQLPISLQINKKENNNEEKEKEKDEDEDDEEEDVGVSVEDFESILEIISLILNSLKPLLFSKKEEFQKTKSSMLQVFNDDDITSIYVWLFSANIPRVEGMCKIIKIASQFSLENFPTLKELLLQNFQEIDSTTPDLLKETLLLSLFSWELPKQVLKIILDSIKLPFKKLFESNEQQHHKKEKQSKRKRESNKKKKKGNKKQDDDNDDDNEDNQNEEEEEEEKEMSFEKICEKATISMVFLDILFKNDQSRAQVLNEDEIFGEMISSFQSILPIIAKRLEIECKIKINEKEKEEEEEENENENKSEENKENEKSENQIINKKILLKINRNLLVTSFTIYTKILFHSEGLNENINKDSGYFSDIFDFGKLLIQILQKFTKKQLINNKRKRKNFEKENGDQDVTDDENDNDNENDNENENEILDQFILKENEKLFITEILQCYLLVLSESIAFGLFSSDSCNQFYLEFSKILEIIKGFSLTGFNEIIPIVAKFSTQLMNHSLNGGGDPRLQEISQNLLFKLFDNINYCPIIKKNIDNNNIDNNNNNNNSNNNNKYLSFFKLSEYLLLFNQKGLLNVIIKSLIEQQIFKEFSKCLNLEPDFSEQLDLLENSGSLPPSCQFIIQTLSKSSPCINQIGHFLTSYVNTQSMNQKSIYYSLNLISIIINLNLNSKSIDLSPLTTILINFISQLPSFVSLNEDDEQQNIDNSDEEDEQLKQLKLSTTSKIKYSSLLSMSNDLFALCTNDRDKEKEKERDREKAKTKIKGKEQVTKGKEKEKEKEKEKLVVAVENKTKSKKSNKK</sequence>
<dbReference type="EMBL" id="AAFI02000125">
    <property type="protein sequence ID" value="EAL63031.1"/>
    <property type="molecule type" value="Genomic_DNA"/>
</dbReference>
<evidence type="ECO:0000256" key="1">
    <source>
        <dbReference type="SAM" id="MobiDB-lite"/>
    </source>
</evidence>
<feature type="region of interest" description="Disordered" evidence="1">
    <location>
        <begin position="815"/>
        <end position="868"/>
    </location>
</feature>
<evidence type="ECO:0000313" key="3">
    <source>
        <dbReference type="Proteomes" id="UP000002195"/>
    </source>
</evidence>
<feature type="compositionally biased region" description="Basic residues" evidence="1">
    <location>
        <begin position="819"/>
        <end position="840"/>
    </location>
</feature>
<protein>
    <submittedName>
        <fullName evidence="2">Uncharacterized protein</fullName>
    </submittedName>
</protein>
<name>Q54ID6_DICDI</name>
<dbReference type="InterPro" id="IPR016024">
    <property type="entry name" value="ARM-type_fold"/>
</dbReference>
<dbReference type="Pfam" id="PF12422">
    <property type="entry name" value="Condensin2nSMC"/>
    <property type="match status" value="1"/>
</dbReference>
<feature type="region of interest" description="Disordered" evidence="1">
    <location>
        <begin position="931"/>
        <end position="954"/>
    </location>
</feature>
<dbReference type="PANTHER" id="PTHR16199">
    <property type="entry name" value="CONDENSIN-2 COMPLEX SUBUNIT G2"/>
    <property type="match status" value="1"/>
</dbReference>
<feature type="region of interest" description="Disordered" evidence="1">
    <location>
        <begin position="1382"/>
        <end position="1437"/>
    </location>
</feature>